<name>A0A5B8CKZ9_SPHSA</name>
<evidence type="ECO:0000313" key="1">
    <source>
        <dbReference type="EMBL" id="QDC39080.1"/>
    </source>
</evidence>
<accession>A0A5B8CKZ9</accession>
<dbReference type="Proteomes" id="UP000311469">
    <property type="component" value="Chromosome cSF1"/>
</dbReference>
<dbReference type="KEGG" id="sufl:FIL70_06245"/>
<sequence>MLVLIDDEGRFITELPLAVSCEMVALAYSLYGRGVTFGVRVGEDAAWAKLRFLIGAAAA</sequence>
<reference evidence="1 2" key="1">
    <citation type="submission" date="2019-06" db="EMBL/GenBank/DDBJ databases">
        <title>Genome organization and adaptive potential of archetypical organophosphate degarding Sphingobium fuliginis ATCC 27551.</title>
        <authorList>
            <person name="Sarwar A."/>
            <person name="Parthasarathy S."/>
            <person name="Singh C."/>
            <person name="Siddavattam D."/>
        </authorList>
    </citation>
    <scope>NUCLEOTIDE SEQUENCE [LARGE SCALE GENOMIC DNA]</scope>
    <source>
        <strain evidence="1 2">ATCC 27551</strain>
    </source>
</reference>
<organism evidence="1 2">
    <name type="scientific">Sphingobium fuliginis ATCC 27551</name>
    <dbReference type="NCBI Taxonomy" id="1208342"/>
    <lineage>
        <taxon>Bacteria</taxon>
        <taxon>Pseudomonadati</taxon>
        <taxon>Pseudomonadota</taxon>
        <taxon>Alphaproteobacteria</taxon>
        <taxon>Sphingomonadales</taxon>
        <taxon>Sphingomonadaceae</taxon>
        <taxon>Sphingobium</taxon>
    </lineage>
</organism>
<protein>
    <submittedName>
        <fullName evidence="1">Uncharacterized protein</fullName>
    </submittedName>
</protein>
<dbReference type="EMBL" id="CP041016">
    <property type="protein sequence ID" value="QDC39080.1"/>
    <property type="molecule type" value="Genomic_DNA"/>
</dbReference>
<dbReference type="AlphaFoldDB" id="A0A5B8CKZ9"/>
<evidence type="ECO:0000313" key="2">
    <source>
        <dbReference type="Proteomes" id="UP000311469"/>
    </source>
</evidence>
<gene>
    <name evidence="1" type="ORF">FIL70_06245</name>
</gene>
<proteinExistence type="predicted"/>